<accession>A0A4S4DIG3</accession>
<proteinExistence type="predicted"/>
<dbReference type="Gene3D" id="1.25.40.790">
    <property type="match status" value="1"/>
</dbReference>
<evidence type="ECO:0000259" key="2">
    <source>
        <dbReference type="Pfam" id="PF00294"/>
    </source>
</evidence>
<dbReference type="PANTHER" id="PTHR13162:SF8">
    <property type="entry name" value="CCR4-NOT TRANSCRIPTION COMPLEX SUBUNIT 1"/>
    <property type="match status" value="1"/>
</dbReference>
<feature type="domain" description="CCR4-Not complex component Not1 C-terminal" evidence="3">
    <location>
        <begin position="196"/>
        <end position="316"/>
    </location>
</feature>
<evidence type="ECO:0000259" key="3">
    <source>
        <dbReference type="Pfam" id="PF04054"/>
    </source>
</evidence>
<feature type="region of interest" description="Disordered" evidence="1">
    <location>
        <begin position="1"/>
        <end position="86"/>
    </location>
</feature>
<dbReference type="PANTHER" id="PTHR13162">
    <property type="entry name" value="CCR4-NOT TRANSCRIPTION COMPLEX"/>
    <property type="match status" value="1"/>
</dbReference>
<dbReference type="GO" id="GO:0000932">
    <property type="term" value="C:P-body"/>
    <property type="evidence" value="ECO:0007669"/>
    <property type="project" value="TreeGrafter"/>
</dbReference>
<dbReference type="AlphaFoldDB" id="A0A4S4DIG3"/>
<evidence type="ECO:0000313" key="4">
    <source>
        <dbReference type="EMBL" id="THG01726.1"/>
    </source>
</evidence>
<evidence type="ECO:0000313" key="5">
    <source>
        <dbReference type="Proteomes" id="UP000306102"/>
    </source>
</evidence>
<feature type="compositionally biased region" description="Polar residues" evidence="1">
    <location>
        <begin position="1"/>
        <end position="10"/>
    </location>
</feature>
<evidence type="ECO:0008006" key="6">
    <source>
        <dbReference type="Google" id="ProtNLM"/>
    </source>
</evidence>
<dbReference type="Pfam" id="PF04054">
    <property type="entry name" value="Not1"/>
    <property type="match status" value="1"/>
</dbReference>
<dbReference type="InterPro" id="IPR040398">
    <property type="entry name" value="Not1"/>
</dbReference>
<dbReference type="EMBL" id="SDRB02011343">
    <property type="protein sequence ID" value="THG01726.1"/>
    <property type="molecule type" value="Genomic_DNA"/>
</dbReference>
<dbReference type="Proteomes" id="UP000306102">
    <property type="component" value="Unassembled WGS sequence"/>
</dbReference>
<dbReference type="SUPFAM" id="SSF53613">
    <property type="entry name" value="Ribokinase-like"/>
    <property type="match status" value="1"/>
</dbReference>
<dbReference type="STRING" id="542762.A0A4S4DIG3"/>
<dbReference type="Gene3D" id="3.40.1190.20">
    <property type="match status" value="1"/>
</dbReference>
<reference evidence="4 5" key="1">
    <citation type="journal article" date="2018" name="Proc. Natl. Acad. Sci. U.S.A.">
        <title>Draft genome sequence of Camellia sinensis var. sinensis provides insights into the evolution of the tea genome and tea quality.</title>
        <authorList>
            <person name="Wei C."/>
            <person name="Yang H."/>
            <person name="Wang S."/>
            <person name="Zhao J."/>
            <person name="Liu C."/>
            <person name="Gao L."/>
            <person name="Xia E."/>
            <person name="Lu Y."/>
            <person name="Tai Y."/>
            <person name="She G."/>
            <person name="Sun J."/>
            <person name="Cao H."/>
            <person name="Tong W."/>
            <person name="Gao Q."/>
            <person name="Li Y."/>
            <person name="Deng W."/>
            <person name="Jiang X."/>
            <person name="Wang W."/>
            <person name="Chen Q."/>
            <person name="Zhang S."/>
            <person name="Li H."/>
            <person name="Wu J."/>
            <person name="Wang P."/>
            <person name="Li P."/>
            <person name="Shi C."/>
            <person name="Zheng F."/>
            <person name="Jian J."/>
            <person name="Huang B."/>
            <person name="Shan D."/>
            <person name="Shi M."/>
            <person name="Fang C."/>
            <person name="Yue Y."/>
            <person name="Li F."/>
            <person name="Li D."/>
            <person name="Wei S."/>
            <person name="Han B."/>
            <person name="Jiang C."/>
            <person name="Yin Y."/>
            <person name="Xia T."/>
            <person name="Zhang Z."/>
            <person name="Bennetzen J.L."/>
            <person name="Zhao S."/>
            <person name="Wan X."/>
        </authorList>
    </citation>
    <scope>NUCLEOTIDE SEQUENCE [LARGE SCALE GENOMIC DNA]</scope>
    <source>
        <strain evidence="5">cv. Shuchazao</strain>
        <tissue evidence="4">Leaf</tissue>
    </source>
</reference>
<name>A0A4S4DIG3_CAMSN</name>
<feature type="compositionally biased region" description="Basic and acidic residues" evidence="1">
    <location>
        <begin position="58"/>
        <end position="83"/>
    </location>
</feature>
<evidence type="ECO:0000256" key="1">
    <source>
        <dbReference type="SAM" id="MobiDB-lite"/>
    </source>
</evidence>
<dbReference type="Pfam" id="PF00294">
    <property type="entry name" value="PfkB"/>
    <property type="match status" value="1"/>
</dbReference>
<dbReference type="GO" id="GO:0000288">
    <property type="term" value="P:nuclear-transcribed mRNA catabolic process, deadenylation-dependent decay"/>
    <property type="evidence" value="ECO:0007669"/>
    <property type="project" value="TreeGrafter"/>
</dbReference>
<sequence length="352" mass="39974">MAESATTEASETLIEAEPSTQDMDLEIPIAATEEQLPAADSKRSREDSGEDSGGAKKLKVENSAEEDRLDQLEGTEGDKESDRVSVGPKNFGSSVEMFDYFYKLLHYWPPNVNVNKVHYILGGVARNVAECMSKLRTKPYMISAVGFDMAGEFLCEMFLVFEDIENGTLKAHLNDPLKTPLNWRTRLQIVIGVAAALIHFLYKGTLRVLLVLLHDFPEFLCDYRFSFCDVIPSSCIQMRNVIRSAFPHNMRLPDPSTPNLKIDLFVEINQSPQIFSEVDAALKAKQMKSDVDEYLKGKRRARNSKFKKATKIKNRLCCYEPPVTWDLLRSSFSLNQTLYHGFFMLLWCSSRL</sequence>
<gene>
    <name evidence="4" type="ORF">TEA_024991</name>
</gene>
<dbReference type="InterPro" id="IPR029056">
    <property type="entry name" value="Ribokinase-like"/>
</dbReference>
<keyword evidence="5" id="KW-1185">Reference proteome</keyword>
<dbReference type="InterPro" id="IPR011611">
    <property type="entry name" value="PfkB_dom"/>
</dbReference>
<feature type="domain" description="Carbohydrate kinase PfkB" evidence="2">
    <location>
        <begin position="109"/>
        <end position="155"/>
    </location>
</feature>
<comment type="caution">
    <text evidence="4">The sequence shown here is derived from an EMBL/GenBank/DDBJ whole genome shotgun (WGS) entry which is preliminary data.</text>
</comment>
<protein>
    <recommendedName>
        <fullName evidence="6">Protein kinase domain-containing protein</fullName>
    </recommendedName>
</protein>
<dbReference type="Gene3D" id="1.25.40.800">
    <property type="match status" value="1"/>
</dbReference>
<dbReference type="InterPro" id="IPR007196">
    <property type="entry name" value="CCR4-Not_Not1_C"/>
</dbReference>
<organism evidence="4 5">
    <name type="scientific">Camellia sinensis var. sinensis</name>
    <name type="common">China tea</name>
    <dbReference type="NCBI Taxonomy" id="542762"/>
    <lineage>
        <taxon>Eukaryota</taxon>
        <taxon>Viridiplantae</taxon>
        <taxon>Streptophyta</taxon>
        <taxon>Embryophyta</taxon>
        <taxon>Tracheophyta</taxon>
        <taxon>Spermatophyta</taxon>
        <taxon>Magnoliopsida</taxon>
        <taxon>eudicotyledons</taxon>
        <taxon>Gunneridae</taxon>
        <taxon>Pentapetalae</taxon>
        <taxon>asterids</taxon>
        <taxon>Ericales</taxon>
        <taxon>Theaceae</taxon>
        <taxon>Camellia</taxon>
    </lineage>
</organism>
<dbReference type="GO" id="GO:0030015">
    <property type="term" value="C:CCR4-NOT core complex"/>
    <property type="evidence" value="ECO:0007669"/>
    <property type="project" value="InterPro"/>
</dbReference>
<dbReference type="GO" id="GO:0017148">
    <property type="term" value="P:negative regulation of translation"/>
    <property type="evidence" value="ECO:0007669"/>
    <property type="project" value="InterPro"/>
</dbReference>
<dbReference type="GO" id="GO:0060090">
    <property type="term" value="F:molecular adaptor activity"/>
    <property type="evidence" value="ECO:0007669"/>
    <property type="project" value="TreeGrafter"/>
</dbReference>